<evidence type="ECO:0000313" key="2">
    <source>
        <dbReference type="EMBL" id="MCI51576.1"/>
    </source>
</evidence>
<keyword evidence="3" id="KW-1185">Reference proteome</keyword>
<accession>A0A392SUN5</accession>
<dbReference type="AlphaFoldDB" id="A0A392SUN5"/>
<name>A0A392SUN5_9FABA</name>
<reference evidence="2 3" key="1">
    <citation type="journal article" date="2018" name="Front. Plant Sci.">
        <title>Red Clover (Trifolium pratense) and Zigzag Clover (T. medium) - A Picture of Genomic Similarities and Differences.</title>
        <authorList>
            <person name="Dluhosova J."/>
            <person name="Istvanek J."/>
            <person name="Nedelnik J."/>
            <person name="Repkova J."/>
        </authorList>
    </citation>
    <scope>NUCLEOTIDE SEQUENCE [LARGE SCALE GENOMIC DNA]</scope>
    <source>
        <strain evidence="3">cv. 10/8</strain>
        <tissue evidence="2">Leaf</tissue>
    </source>
</reference>
<sequence>MPTAVAPTCSTSGTKEQPNNNGDKSDLAMTEKLKELTLDSSE</sequence>
<feature type="compositionally biased region" description="Basic and acidic residues" evidence="1">
    <location>
        <begin position="23"/>
        <end position="42"/>
    </location>
</feature>
<feature type="region of interest" description="Disordered" evidence="1">
    <location>
        <begin position="1"/>
        <end position="42"/>
    </location>
</feature>
<protein>
    <submittedName>
        <fullName evidence="2">Uncharacterized protein</fullName>
    </submittedName>
</protein>
<feature type="compositionally biased region" description="Polar residues" evidence="1">
    <location>
        <begin position="8"/>
        <end position="22"/>
    </location>
</feature>
<organism evidence="2 3">
    <name type="scientific">Trifolium medium</name>
    <dbReference type="NCBI Taxonomy" id="97028"/>
    <lineage>
        <taxon>Eukaryota</taxon>
        <taxon>Viridiplantae</taxon>
        <taxon>Streptophyta</taxon>
        <taxon>Embryophyta</taxon>
        <taxon>Tracheophyta</taxon>
        <taxon>Spermatophyta</taxon>
        <taxon>Magnoliopsida</taxon>
        <taxon>eudicotyledons</taxon>
        <taxon>Gunneridae</taxon>
        <taxon>Pentapetalae</taxon>
        <taxon>rosids</taxon>
        <taxon>fabids</taxon>
        <taxon>Fabales</taxon>
        <taxon>Fabaceae</taxon>
        <taxon>Papilionoideae</taxon>
        <taxon>50 kb inversion clade</taxon>
        <taxon>NPAAA clade</taxon>
        <taxon>Hologalegina</taxon>
        <taxon>IRL clade</taxon>
        <taxon>Trifolieae</taxon>
        <taxon>Trifolium</taxon>
    </lineage>
</organism>
<dbReference type="EMBL" id="LXQA010433945">
    <property type="protein sequence ID" value="MCI51576.1"/>
    <property type="molecule type" value="Genomic_DNA"/>
</dbReference>
<feature type="non-terminal residue" evidence="2">
    <location>
        <position position="42"/>
    </location>
</feature>
<evidence type="ECO:0000313" key="3">
    <source>
        <dbReference type="Proteomes" id="UP000265520"/>
    </source>
</evidence>
<comment type="caution">
    <text evidence="2">The sequence shown here is derived from an EMBL/GenBank/DDBJ whole genome shotgun (WGS) entry which is preliminary data.</text>
</comment>
<proteinExistence type="predicted"/>
<dbReference type="Proteomes" id="UP000265520">
    <property type="component" value="Unassembled WGS sequence"/>
</dbReference>
<evidence type="ECO:0000256" key="1">
    <source>
        <dbReference type="SAM" id="MobiDB-lite"/>
    </source>
</evidence>